<name>G9WK79_9FIRM</name>
<dbReference type="Proteomes" id="UP000018461">
    <property type="component" value="Unassembled WGS sequence"/>
</dbReference>
<dbReference type="RefSeq" id="WP_009535625.1">
    <property type="nucleotide sequence ID" value="NZ_KE148312.1"/>
</dbReference>
<dbReference type="EMBL" id="AFZC02000002">
    <property type="protein sequence ID" value="EHL13721.1"/>
    <property type="molecule type" value="Genomic_DNA"/>
</dbReference>
<gene>
    <name evidence="1" type="ORF">HMPREF9625_01786</name>
</gene>
<accession>G9WK79</accession>
<reference evidence="1" key="1">
    <citation type="submission" date="2011-08" db="EMBL/GenBank/DDBJ databases">
        <authorList>
            <consortium name="The Broad Institute Genome Sequencing Platform"/>
            <person name="Earl A."/>
            <person name="Ward D."/>
            <person name="Feldgarden M."/>
            <person name="Gevers D."/>
            <person name="Sizova M."/>
            <person name="Hazen A."/>
            <person name="Epstein S."/>
            <person name="Young S.K."/>
            <person name="Zeng Q."/>
            <person name="Gargeya S."/>
            <person name="Fitzgerald M."/>
            <person name="Haas B."/>
            <person name="Abouelleil A."/>
            <person name="Alvarado L."/>
            <person name="Arachchi H.M."/>
            <person name="Berlin A."/>
            <person name="Brown A."/>
            <person name="Chapman S.B."/>
            <person name="Chen Z."/>
            <person name="Dunbar C."/>
            <person name="Freedman E."/>
            <person name="Gearin G."/>
            <person name="Gellesch M."/>
            <person name="Goldberg J."/>
            <person name="Griggs A."/>
            <person name="Gujja S."/>
            <person name="Heiman D."/>
            <person name="Howarth C."/>
            <person name="Larson L."/>
            <person name="Lui A."/>
            <person name="MacDonald P.J.P."/>
            <person name="Montmayeur A."/>
            <person name="Murphy C."/>
            <person name="Neiman D."/>
            <person name="Pearson M."/>
            <person name="Priest M."/>
            <person name="Roberts A."/>
            <person name="Saif S."/>
            <person name="Shea T."/>
            <person name="Shenoy N."/>
            <person name="Sisk P."/>
            <person name="Stolte C."/>
            <person name="Sykes S."/>
            <person name="Wortman J."/>
            <person name="Nusbaum C."/>
            <person name="Birren B."/>
        </authorList>
    </citation>
    <scope>NUCLEOTIDE SEQUENCE</scope>
    <source>
        <strain evidence="1">ACB1</strain>
    </source>
</reference>
<reference evidence="1" key="2">
    <citation type="submission" date="2013-03" db="EMBL/GenBank/DDBJ databases">
        <title>The Genome Sequence of Oribacterium sp. ACB1.</title>
        <authorList>
            <consortium name="The Broad Institute Genomics Platform"/>
            <consortium name="The Broad Institute Genome Sequencing Center for Infectious Disease"/>
            <person name="Earl A."/>
            <person name="Ward D."/>
            <person name="Feldgarden M."/>
            <person name="Gevers D."/>
            <person name="Sizova M."/>
            <person name="Hazen A."/>
            <person name="Epstein S."/>
            <person name="Walker B."/>
            <person name="Young S."/>
            <person name="Zeng Q."/>
            <person name="Gargeya S."/>
            <person name="Fitzgerald M."/>
            <person name="Haas B."/>
            <person name="Abouelleil A."/>
            <person name="Allen A.W."/>
            <person name="Alvarado L."/>
            <person name="Arachchi H.M."/>
            <person name="Berlin A.M."/>
            <person name="Chapman S.B."/>
            <person name="Gainer-Dewar J."/>
            <person name="Goldberg J."/>
            <person name="Griggs A."/>
            <person name="Gujja S."/>
            <person name="Hansen M."/>
            <person name="Howarth C."/>
            <person name="Imamovic A."/>
            <person name="Ireland A."/>
            <person name="Larimer J."/>
            <person name="McCowan C."/>
            <person name="Murphy C."/>
            <person name="Pearson M."/>
            <person name="Poon T.W."/>
            <person name="Priest M."/>
            <person name="Roberts A."/>
            <person name="Saif S."/>
            <person name="Shea T."/>
            <person name="Sisk P."/>
            <person name="Sykes S."/>
            <person name="Wortman J."/>
            <person name="Nusbaum C."/>
            <person name="Birren B."/>
        </authorList>
    </citation>
    <scope>NUCLEOTIDE SEQUENCE [LARGE SCALE GENOMIC DNA]</scope>
    <source>
        <strain evidence="1">ACB1</strain>
    </source>
</reference>
<dbReference type="Pfam" id="PF09481">
    <property type="entry name" value="CRISPR_Cse1"/>
    <property type="match status" value="1"/>
</dbReference>
<evidence type="ECO:0000313" key="2">
    <source>
        <dbReference type="Proteomes" id="UP000018461"/>
    </source>
</evidence>
<keyword evidence="2" id="KW-1185">Reference proteome</keyword>
<evidence type="ECO:0008006" key="3">
    <source>
        <dbReference type="Google" id="ProtNLM"/>
    </source>
</evidence>
<dbReference type="HOGENOM" id="CLU_034285_0_0_9"/>
<dbReference type="AlphaFoldDB" id="G9WK79"/>
<evidence type="ECO:0000313" key="1">
    <source>
        <dbReference type="EMBL" id="EHL13721.1"/>
    </source>
</evidence>
<dbReference type="STRING" id="796943.HMPREF9625_01786"/>
<organism evidence="1 2">
    <name type="scientific">Oribacterium parvum ACB1</name>
    <dbReference type="NCBI Taxonomy" id="796943"/>
    <lineage>
        <taxon>Bacteria</taxon>
        <taxon>Bacillati</taxon>
        <taxon>Bacillota</taxon>
        <taxon>Clostridia</taxon>
        <taxon>Lachnospirales</taxon>
        <taxon>Lachnospiraceae</taxon>
        <taxon>Oribacterium</taxon>
    </lineage>
</organism>
<proteinExistence type="predicted"/>
<dbReference type="Gene3D" id="1.10.132.100">
    <property type="match status" value="1"/>
</dbReference>
<protein>
    <recommendedName>
        <fullName evidence="3">Cse1 family CRISPR-associated protein</fullName>
    </recommendedName>
</protein>
<comment type="caution">
    <text evidence="1">The sequence shown here is derived from an EMBL/GenBank/DDBJ whole genome shotgun (WGS) entry which is preliminary data.</text>
</comment>
<dbReference type="PATRIC" id="fig|796943.3.peg.128"/>
<dbReference type="InterPro" id="IPR013381">
    <property type="entry name" value="CRISPR-assoc_prot_Cse1"/>
</dbReference>
<sequence length="555" mass="64821">MSRFNLLEENWIRVLEEGEMKEVSLITIFENAEKYRCLAGEMATQDFAMLRFLLAVLHTVFSRVNADGEAYEFLEIDEKFRQKEAVSEDDEEEYNDALMETWKTLWQRGKFPSVVRKYLETWKEHFYLLDEKYPFYQVTKEEILSRLKDGKNPSSISGKNLNRNISESDNKVALFSPTTIEYKSKMKEGEFARWLIMLQGYIGLSDKAIVGEEKYKASKGWLFDIGGIFLNGDTLFETLMLNLRVAVKAVGDILPIQRPCWEYSGAENIDRSFLGIADNLAELYTNWSRASLLDSAIDFSKDIKLDIVKLPELDHRMTEIEPMTLWKYNDSGENKNFYTPRKYRPGQALWRSFGLITVPSDLSEDSREPGIITWLSKIEKYIQKPQVRISAVGMQDDGNATSWVPVNEMIDNLALHEIVLFEKGKEGWVMRIKELVEDTKEVVGFIYKGFLKDMYDIRNTKKSVEEELEQAYFGLDKAFRDWLSGIDESSSKEDKIKEWKELLFFSIKERALEKVNECRQRDIKGIYEENAKGVKNIFTAYEYFLIRLKKKINQE</sequence>